<feature type="transmembrane region" description="Helical" evidence="1">
    <location>
        <begin position="225"/>
        <end position="246"/>
    </location>
</feature>
<accession>A0A944M751</accession>
<sequence>MLQQFQAISRWGVIITFLLLLLSLLYKDRLPDPDYYEIGRLVDPVQESTYRSPFWIEAEGQRYYVKPLYDYALEGVVVSFHDADSFGDIWHHDRWKDFLNVRDLCVIWGANVSNGVYREMSFDNDSWTCWAYWPDAQTGANFSMTQLSNNHLLVSDDYVKEALMSAEPGDHIRISGQLASYENPSNNFKRGSSTRRDDRGNGACETIYVENFEIVSKANVRWRGVYTFSAWSLGLSLTAFLILFFITPPVRKPTRY</sequence>
<keyword evidence="1" id="KW-0472">Membrane</keyword>
<gene>
    <name evidence="2" type="ORF">KME65_05775</name>
</gene>
<comment type="caution">
    <text evidence="2">The sequence shown here is derived from an EMBL/GenBank/DDBJ whole genome shotgun (WGS) entry which is preliminary data.</text>
</comment>
<dbReference type="Proteomes" id="UP000770889">
    <property type="component" value="Unassembled WGS sequence"/>
</dbReference>
<evidence type="ECO:0000256" key="1">
    <source>
        <dbReference type="SAM" id="Phobius"/>
    </source>
</evidence>
<reference evidence="2 3" key="1">
    <citation type="submission" date="2021-05" db="EMBL/GenBank/DDBJ databases">
        <title>Genetic and Functional Diversity in Clade A Lucinid endosymbionts from the Bahamas.</title>
        <authorList>
            <person name="Giani N.M."/>
            <person name="Engel A.S."/>
            <person name="Campbell B.J."/>
        </authorList>
    </citation>
    <scope>NUCLEOTIDE SEQUENCE [LARGE SCALE GENOMIC DNA]</scope>
    <source>
        <strain evidence="2">LUC16012Gg_MoonRockCtena</strain>
    </source>
</reference>
<keyword evidence="1" id="KW-0812">Transmembrane</keyword>
<feature type="transmembrane region" description="Helical" evidence="1">
    <location>
        <begin position="7"/>
        <end position="26"/>
    </location>
</feature>
<name>A0A944M751_9GAMM</name>
<evidence type="ECO:0000313" key="3">
    <source>
        <dbReference type="Proteomes" id="UP000770889"/>
    </source>
</evidence>
<dbReference type="AlphaFoldDB" id="A0A944M751"/>
<organism evidence="2 3">
    <name type="scientific">Candidatus Thiodiazotropha taylori</name>
    <dbReference type="NCBI Taxonomy" id="2792791"/>
    <lineage>
        <taxon>Bacteria</taxon>
        <taxon>Pseudomonadati</taxon>
        <taxon>Pseudomonadota</taxon>
        <taxon>Gammaproteobacteria</taxon>
        <taxon>Chromatiales</taxon>
        <taxon>Sedimenticolaceae</taxon>
        <taxon>Candidatus Thiodiazotropha</taxon>
    </lineage>
</organism>
<proteinExistence type="predicted"/>
<keyword evidence="1" id="KW-1133">Transmembrane helix</keyword>
<evidence type="ECO:0000313" key="2">
    <source>
        <dbReference type="EMBL" id="MBT2988454.1"/>
    </source>
</evidence>
<protein>
    <submittedName>
        <fullName evidence="2">Uncharacterized protein</fullName>
    </submittedName>
</protein>
<dbReference type="EMBL" id="JAHHGM010000004">
    <property type="protein sequence ID" value="MBT2988454.1"/>
    <property type="molecule type" value="Genomic_DNA"/>
</dbReference>